<dbReference type="EMBL" id="BOQN01000076">
    <property type="protein sequence ID" value="GIM94203.1"/>
    <property type="molecule type" value="Genomic_DNA"/>
</dbReference>
<sequence>MLRVRVWFAVVALVTGCSSGNGVHADVRDLEETLVATYLDPLEAAGIGTSVLRTCRFADPVDAPWHLLIEVRVDAPEDRVADVLTHEGVVVVRGREPMIVQQIFNQPNRGWDGILAKDGEKSKLGLERSYVDHAGWTDAVGWGEVCADTPPQAPTVP</sequence>
<accession>A0A919W748</accession>
<name>A0A919W748_9ACTN</name>
<dbReference type="PROSITE" id="PS51257">
    <property type="entry name" value="PROKAR_LIPOPROTEIN"/>
    <property type="match status" value="1"/>
</dbReference>
<dbReference type="AlphaFoldDB" id="A0A919W748"/>
<proteinExistence type="predicted"/>
<evidence type="ECO:0000313" key="1">
    <source>
        <dbReference type="EMBL" id="GIM94203.1"/>
    </source>
</evidence>
<keyword evidence="2" id="KW-1185">Reference proteome</keyword>
<evidence type="ECO:0000313" key="2">
    <source>
        <dbReference type="Proteomes" id="UP000677082"/>
    </source>
</evidence>
<gene>
    <name evidence="1" type="ORF">Ato02nite_059960</name>
</gene>
<dbReference type="RefSeq" id="WP_213009988.1">
    <property type="nucleotide sequence ID" value="NZ_BOQN01000076.1"/>
</dbReference>
<evidence type="ECO:0008006" key="3">
    <source>
        <dbReference type="Google" id="ProtNLM"/>
    </source>
</evidence>
<protein>
    <recommendedName>
        <fullName evidence="3">Lipoprotein</fullName>
    </recommendedName>
</protein>
<comment type="caution">
    <text evidence="1">The sequence shown here is derived from an EMBL/GenBank/DDBJ whole genome shotgun (WGS) entry which is preliminary data.</text>
</comment>
<reference evidence="1 2" key="1">
    <citation type="submission" date="2021-03" db="EMBL/GenBank/DDBJ databases">
        <title>Whole genome shotgun sequence of Actinoplanes toevensis NBRC 105298.</title>
        <authorList>
            <person name="Komaki H."/>
            <person name="Tamura T."/>
        </authorList>
    </citation>
    <scope>NUCLEOTIDE SEQUENCE [LARGE SCALE GENOMIC DNA]</scope>
    <source>
        <strain evidence="1 2">NBRC 105298</strain>
    </source>
</reference>
<organism evidence="1 2">
    <name type="scientific">Paractinoplanes toevensis</name>
    <dbReference type="NCBI Taxonomy" id="571911"/>
    <lineage>
        <taxon>Bacteria</taxon>
        <taxon>Bacillati</taxon>
        <taxon>Actinomycetota</taxon>
        <taxon>Actinomycetes</taxon>
        <taxon>Micromonosporales</taxon>
        <taxon>Micromonosporaceae</taxon>
        <taxon>Paractinoplanes</taxon>
    </lineage>
</organism>
<dbReference type="Proteomes" id="UP000677082">
    <property type="component" value="Unassembled WGS sequence"/>
</dbReference>